<comment type="subcellular location">
    <subcellularLocation>
        <location evidence="2">Cytoplasm</location>
    </subcellularLocation>
    <subcellularLocation>
        <location evidence="1 16">Nucleus</location>
    </subcellularLocation>
</comment>
<protein>
    <recommendedName>
        <fullName evidence="4">U6 snRNA-associated Sm-like protein LSm6</fullName>
    </recommendedName>
</protein>
<comment type="function">
    <text evidence="14">Component of LSm protein complexes, which are involved in RNA processing and may function in a chaperone-like manner, facilitating the efficient association of RNA processing factors with their substrates. Component of the cytoplasmic LSM1-LSM7 complex, which is thought to be involved in mRNA degradation by activating the decapping step in the 5'-to-3' mRNA decay pathway. Component of the nuclear LSM2-LSM8 complex, which is involved in splicing of nuclear mRNAs. LSM2-LSM8 associates with multiple snRNP complexes containing the U6 snRNA (U4/U6 di-snRNP, spliceosomal U4/U6.U5 tri-snRNP, and free U6 snRNP). It binds directly to the 3'-terminal U-tract of U6 snRNA and plays a role in the biogenesis and stability of the U6 snRNP and U4/U6 snRNP complexes. LSM2-LSM8 probably also is involved degradation of nuclear pre-mRNA by targeting them for decapping, and in processing of pre-tRNAs, pre-rRNAs and U3 snoRNA.</text>
</comment>
<dbReference type="EMBL" id="LK052936">
    <property type="protein sequence ID" value="CDR35590.1"/>
    <property type="molecule type" value="Genomic_DNA"/>
</dbReference>
<dbReference type="GO" id="GO:0005688">
    <property type="term" value="C:U6 snRNP"/>
    <property type="evidence" value="ECO:0007669"/>
    <property type="project" value="TreeGrafter"/>
</dbReference>
<evidence type="ECO:0000313" key="19">
    <source>
        <dbReference type="EMBL" id="CDR35590.1"/>
    </source>
</evidence>
<evidence type="ECO:0000256" key="3">
    <source>
        <dbReference type="ARBA" id="ARBA00007927"/>
    </source>
</evidence>
<dbReference type="GO" id="GO:0005730">
    <property type="term" value="C:nucleolus"/>
    <property type="evidence" value="ECO:0007669"/>
    <property type="project" value="TreeGrafter"/>
</dbReference>
<dbReference type="InterPro" id="IPR047575">
    <property type="entry name" value="Sm"/>
</dbReference>
<organism evidence="19">
    <name type="scientific">Rhodotorula toruloides</name>
    <name type="common">Yeast</name>
    <name type="synonym">Rhodosporidium toruloides</name>
    <dbReference type="NCBI Taxonomy" id="5286"/>
    <lineage>
        <taxon>Eukaryota</taxon>
        <taxon>Fungi</taxon>
        <taxon>Dikarya</taxon>
        <taxon>Basidiomycota</taxon>
        <taxon>Pucciniomycotina</taxon>
        <taxon>Microbotryomycetes</taxon>
        <taxon>Sporidiobolales</taxon>
        <taxon>Sporidiobolaceae</taxon>
        <taxon>Rhodotorula</taxon>
    </lineage>
</organism>
<sequence>MSDTNGVSPPPAQEHPEQPEQHEPELPGPGAFLKSVVGQEVVVRLNSGVDYRGVLSCLDGYMNIALEQTEEYVNGTKTNEYGDAFVRGNNVLYISKVN</sequence>
<dbReference type="AlphaFoldDB" id="A0A061AEL7"/>
<feature type="region of interest" description="Disordered" evidence="17">
    <location>
        <begin position="1"/>
        <end position="31"/>
    </location>
</feature>
<dbReference type="GO" id="GO:0046540">
    <property type="term" value="C:U4/U6 x U5 tri-snRNP complex"/>
    <property type="evidence" value="ECO:0007669"/>
    <property type="project" value="TreeGrafter"/>
</dbReference>
<evidence type="ECO:0000256" key="15">
    <source>
        <dbReference type="ARBA" id="ARBA00025892"/>
    </source>
</evidence>
<evidence type="ECO:0000256" key="17">
    <source>
        <dbReference type="SAM" id="MobiDB-lite"/>
    </source>
</evidence>
<dbReference type="FunFam" id="2.30.30.100:FF:000044">
    <property type="entry name" value="Probable U6 snRNA-associated Sm-like protein LSm6"/>
    <property type="match status" value="1"/>
</dbReference>
<keyword evidence="13 16" id="KW-0687">Ribonucleoprotein</keyword>
<name>A0A061AEL7_RHOTO</name>
<dbReference type="GO" id="GO:0003723">
    <property type="term" value="F:RNA binding"/>
    <property type="evidence" value="ECO:0007669"/>
    <property type="project" value="UniProtKB-UniRule"/>
</dbReference>
<evidence type="ECO:0000256" key="7">
    <source>
        <dbReference type="ARBA" id="ARBA00022664"/>
    </source>
</evidence>
<evidence type="ECO:0000256" key="12">
    <source>
        <dbReference type="ARBA" id="ARBA00023242"/>
    </source>
</evidence>
<dbReference type="PROSITE" id="PS52002">
    <property type="entry name" value="SM"/>
    <property type="match status" value="1"/>
</dbReference>
<comment type="similarity">
    <text evidence="3 16">Belongs to the snRNP Sm proteins family. SmF/LSm6 subfamily.</text>
</comment>
<dbReference type="OrthoDB" id="268799at2759"/>
<keyword evidence="9 16" id="KW-0747">Spliceosome</keyword>
<dbReference type="SUPFAM" id="SSF50182">
    <property type="entry name" value="Sm-like ribonucleoproteins"/>
    <property type="match status" value="1"/>
</dbReference>
<comment type="subunit">
    <text evidence="15">Component of the heptameric LSM1-LSM7 complex, which consists of LSM1, LSM2, LSM3, LSM4, LSM5, LSM6 and LSM7. Component of the heptameric LSM2-LSM8 complex, which consists of LSM2, LSM3, LSM4, LSM5, LSM6, LSM7 and LSM8. The LSm subunits form a seven-membered ring structure with a doughnut shape.</text>
</comment>
<evidence type="ECO:0000256" key="13">
    <source>
        <dbReference type="ARBA" id="ARBA00023274"/>
    </source>
</evidence>
<dbReference type="PANTHER" id="PTHR11021">
    <property type="entry name" value="SMALL NUCLEAR RIBONUCLEOPROTEIN F SNRNP-F"/>
    <property type="match status" value="1"/>
</dbReference>
<evidence type="ECO:0000256" key="16">
    <source>
        <dbReference type="PIRNR" id="PIRNR006609"/>
    </source>
</evidence>
<dbReference type="GO" id="GO:0008033">
    <property type="term" value="P:tRNA processing"/>
    <property type="evidence" value="ECO:0007669"/>
    <property type="project" value="UniProtKB-KW"/>
</dbReference>
<dbReference type="GO" id="GO:0000932">
    <property type="term" value="C:P-body"/>
    <property type="evidence" value="ECO:0007669"/>
    <property type="project" value="TreeGrafter"/>
</dbReference>
<dbReference type="SMART" id="SM00651">
    <property type="entry name" value="Sm"/>
    <property type="match status" value="1"/>
</dbReference>
<keyword evidence="6" id="KW-0698">rRNA processing</keyword>
<evidence type="ECO:0000256" key="9">
    <source>
        <dbReference type="ARBA" id="ARBA00022728"/>
    </source>
</evidence>
<accession>A0A061AEL7</accession>
<feature type="domain" description="Sm" evidence="18">
    <location>
        <begin position="28"/>
        <end position="98"/>
    </location>
</feature>
<evidence type="ECO:0000256" key="2">
    <source>
        <dbReference type="ARBA" id="ARBA00004496"/>
    </source>
</evidence>
<dbReference type="Gene3D" id="2.30.30.100">
    <property type="match status" value="1"/>
</dbReference>
<gene>
    <name evidence="19" type="ORF">RHTO0S_01e02740g</name>
</gene>
<dbReference type="GO" id="GO:0030490">
    <property type="term" value="P:maturation of SSU-rRNA"/>
    <property type="evidence" value="ECO:0007669"/>
    <property type="project" value="TreeGrafter"/>
</dbReference>
<dbReference type="Pfam" id="PF01423">
    <property type="entry name" value="LSM"/>
    <property type="match status" value="1"/>
</dbReference>
<dbReference type="GO" id="GO:0000398">
    <property type="term" value="P:mRNA splicing, via spliceosome"/>
    <property type="evidence" value="ECO:0007669"/>
    <property type="project" value="InterPro"/>
</dbReference>
<dbReference type="GO" id="GO:0005732">
    <property type="term" value="C:sno(s)RNA-containing ribonucleoprotein complex"/>
    <property type="evidence" value="ECO:0007669"/>
    <property type="project" value="TreeGrafter"/>
</dbReference>
<evidence type="ECO:0000256" key="10">
    <source>
        <dbReference type="ARBA" id="ARBA00022884"/>
    </source>
</evidence>
<evidence type="ECO:0000256" key="4">
    <source>
        <dbReference type="ARBA" id="ARBA00014768"/>
    </source>
</evidence>
<keyword evidence="5" id="KW-0963">Cytoplasm</keyword>
<keyword evidence="10 16" id="KW-0694">RNA-binding</keyword>
<dbReference type="CDD" id="cd01726">
    <property type="entry name" value="LSm6"/>
    <property type="match status" value="1"/>
</dbReference>
<evidence type="ECO:0000256" key="1">
    <source>
        <dbReference type="ARBA" id="ARBA00004123"/>
    </source>
</evidence>
<evidence type="ECO:0000256" key="8">
    <source>
        <dbReference type="ARBA" id="ARBA00022694"/>
    </source>
</evidence>
<evidence type="ECO:0000256" key="6">
    <source>
        <dbReference type="ARBA" id="ARBA00022552"/>
    </source>
</evidence>
<dbReference type="InterPro" id="IPR010920">
    <property type="entry name" value="LSM_dom_sf"/>
</dbReference>
<dbReference type="PANTHER" id="PTHR11021:SF1">
    <property type="entry name" value="U6 SNRNA-ASSOCIATED SM-LIKE PROTEIN LSM6"/>
    <property type="match status" value="1"/>
</dbReference>
<dbReference type="InterPro" id="IPR016487">
    <property type="entry name" value="Lsm6/sSmF"/>
</dbReference>
<feature type="compositionally biased region" description="Basic and acidic residues" evidence="17">
    <location>
        <begin position="14"/>
        <end position="25"/>
    </location>
</feature>
<evidence type="ECO:0000256" key="5">
    <source>
        <dbReference type="ARBA" id="ARBA00022490"/>
    </source>
</evidence>
<proteinExistence type="inferred from homology"/>
<keyword evidence="11 16" id="KW-0508">mRNA splicing</keyword>
<keyword evidence="7 16" id="KW-0507">mRNA processing</keyword>
<dbReference type="InterPro" id="IPR001163">
    <property type="entry name" value="Sm_dom_euk/arc"/>
</dbReference>
<evidence type="ECO:0000256" key="14">
    <source>
        <dbReference type="ARBA" id="ARBA00025365"/>
    </source>
</evidence>
<dbReference type="GO" id="GO:0005681">
    <property type="term" value="C:spliceosomal complex"/>
    <property type="evidence" value="ECO:0007669"/>
    <property type="project" value="UniProtKB-KW"/>
</dbReference>
<evidence type="ECO:0000259" key="18">
    <source>
        <dbReference type="PROSITE" id="PS52002"/>
    </source>
</evidence>
<keyword evidence="8" id="KW-0819">tRNA processing</keyword>
<evidence type="ECO:0000256" key="11">
    <source>
        <dbReference type="ARBA" id="ARBA00023187"/>
    </source>
</evidence>
<reference evidence="19" key="1">
    <citation type="journal article" date="2014" name="Genome Announc.">
        <title>Draft genome sequence of Rhodosporidium toruloides CECT1137, an oleaginous yeast of biotechnological interest.</title>
        <authorList>
            <person name="Morin N."/>
            <person name="Calcas X."/>
            <person name="Devillers H."/>
            <person name="Durrens P."/>
            <person name="Sherman D.J."/>
            <person name="Nicaud J.-M."/>
            <person name="Neuveglise C."/>
        </authorList>
    </citation>
    <scope>NUCLEOTIDE SEQUENCE</scope>
    <source>
        <strain evidence="19">CECT1137</strain>
    </source>
</reference>
<keyword evidence="12 16" id="KW-0539">Nucleus</keyword>